<sequence>MVGTKGAETSSRLAESMLELIQRHGYSGTGLNAVVEHAGAPKGSLYFHFPQGKEELGERAVELAAARFGSLVTGSSTATAAVTATASAPATVGEVLGRVIDELAGMLEGSDFQLGCPVSVVTLEMGAESERLRGACADAFESWIAPVSELLVAHGRPRTVARALATAVVSMVEGAVIVSRAQRSTDPLRCAGQAIDVLLAAQGGEASE</sequence>
<keyword evidence="3" id="KW-0804">Transcription</keyword>
<proteinExistence type="predicted"/>
<keyword evidence="7" id="KW-1185">Reference proteome</keyword>
<dbReference type="Pfam" id="PF21993">
    <property type="entry name" value="TetR_C_13_2"/>
    <property type="match status" value="1"/>
</dbReference>
<evidence type="ECO:0000256" key="3">
    <source>
        <dbReference type="ARBA" id="ARBA00023163"/>
    </source>
</evidence>
<gene>
    <name evidence="6" type="ORF">ACFQ63_17300</name>
</gene>
<dbReference type="PROSITE" id="PS50977">
    <property type="entry name" value="HTH_TETR_2"/>
    <property type="match status" value="1"/>
</dbReference>
<keyword evidence="2 4" id="KW-0238">DNA-binding</keyword>
<dbReference type="RefSeq" id="WP_386251076.1">
    <property type="nucleotide sequence ID" value="NZ_JBHTRV010000011.1"/>
</dbReference>
<name>A0ABW6IV10_STRWE</name>
<dbReference type="EMBL" id="JBHTRV010000011">
    <property type="protein sequence ID" value="MFE5981451.1"/>
    <property type="molecule type" value="Genomic_DNA"/>
</dbReference>
<keyword evidence="1" id="KW-0805">Transcription regulation</keyword>
<dbReference type="InterPro" id="IPR054156">
    <property type="entry name" value="YxaF_TetR_C"/>
</dbReference>
<dbReference type="Pfam" id="PF00440">
    <property type="entry name" value="TetR_N"/>
    <property type="match status" value="1"/>
</dbReference>
<evidence type="ECO:0000256" key="4">
    <source>
        <dbReference type="PROSITE-ProRule" id="PRU00335"/>
    </source>
</evidence>
<dbReference type="PANTHER" id="PTHR47506">
    <property type="entry name" value="TRANSCRIPTIONAL REGULATORY PROTEIN"/>
    <property type="match status" value="1"/>
</dbReference>
<dbReference type="Proteomes" id="UP001600424">
    <property type="component" value="Unassembled WGS sequence"/>
</dbReference>
<dbReference type="InterPro" id="IPR036271">
    <property type="entry name" value="Tet_transcr_reg_TetR-rel_C_sf"/>
</dbReference>
<dbReference type="Gene3D" id="1.10.357.10">
    <property type="entry name" value="Tetracycline Repressor, domain 2"/>
    <property type="match status" value="1"/>
</dbReference>
<dbReference type="PANTHER" id="PTHR47506:SF3">
    <property type="entry name" value="HTH-TYPE TRANSCRIPTIONAL REGULATOR LMRA"/>
    <property type="match status" value="1"/>
</dbReference>
<dbReference type="InterPro" id="IPR001647">
    <property type="entry name" value="HTH_TetR"/>
</dbReference>
<evidence type="ECO:0000256" key="2">
    <source>
        <dbReference type="ARBA" id="ARBA00023125"/>
    </source>
</evidence>
<evidence type="ECO:0000313" key="6">
    <source>
        <dbReference type="EMBL" id="MFE5981451.1"/>
    </source>
</evidence>
<evidence type="ECO:0000313" key="7">
    <source>
        <dbReference type="Proteomes" id="UP001600424"/>
    </source>
</evidence>
<comment type="caution">
    <text evidence="6">The sequence shown here is derived from an EMBL/GenBank/DDBJ whole genome shotgun (WGS) entry which is preliminary data.</text>
</comment>
<organism evidence="6 7">
    <name type="scientific">Streptomyces wedmorensis</name>
    <dbReference type="NCBI Taxonomy" id="43759"/>
    <lineage>
        <taxon>Bacteria</taxon>
        <taxon>Bacillati</taxon>
        <taxon>Actinomycetota</taxon>
        <taxon>Actinomycetes</taxon>
        <taxon>Kitasatosporales</taxon>
        <taxon>Streptomycetaceae</taxon>
        <taxon>Streptomyces</taxon>
    </lineage>
</organism>
<evidence type="ECO:0000259" key="5">
    <source>
        <dbReference type="PROSITE" id="PS50977"/>
    </source>
</evidence>
<dbReference type="SUPFAM" id="SSF48498">
    <property type="entry name" value="Tetracyclin repressor-like, C-terminal domain"/>
    <property type="match status" value="1"/>
</dbReference>
<evidence type="ECO:0000256" key="1">
    <source>
        <dbReference type="ARBA" id="ARBA00023015"/>
    </source>
</evidence>
<feature type="domain" description="HTH tetR-type" evidence="5">
    <location>
        <begin position="7"/>
        <end position="67"/>
    </location>
</feature>
<feature type="DNA-binding region" description="H-T-H motif" evidence="4">
    <location>
        <begin position="30"/>
        <end position="49"/>
    </location>
</feature>
<dbReference type="InterPro" id="IPR009057">
    <property type="entry name" value="Homeodomain-like_sf"/>
</dbReference>
<dbReference type="SUPFAM" id="SSF46689">
    <property type="entry name" value="Homeodomain-like"/>
    <property type="match status" value="1"/>
</dbReference>
<protein>
    <submittedName>
        <fullName evidence="6">TetR/AcrR family transcriptional regulator</fullName>
    </submittedName>
</protein>
<accession>A0ABW6IV10</accession>
<reference evidence="6 7" key="1">
    <citation type="submission" date="2024-09" db="EMBL/GenBank/DDBJ databases">
        <title>The Natural Products Discovery Center: Release of the First 8490 Sequenced Strains for Exploring Actinobacteria Biosynthetic Diversity.</title>
        <authorList>
            <person name="Kalkreuter E."/>
            <person name="Kautsar S.A."/>
            <person name="Yang D."/>
            <person name="Bader C.D."/>
            <person name="Teijaro C.N."/>
            <person name="Fluegel L."/>
            <person name="Davis C.M."/>
            <person name="Simpson J.R."/>
            <person name="Lauterbach L."/>
            <person name="Steele A.D."/>
            <person name="Gui C."/>
            <person name="Meng S."/>
            <person name="Li G."/>
            <person name="Viehrig K."/>
            <person name="Ye F."/>
            <person name="Su P."/>
            <person name="Kiefer A.F."/>
            <person name="Nichols A."/>
            <person name="Cepeda A.J."/>
            <person name="Yan W."/>
            <person name="Fan B."/>
            <person name="Jiang Y."/>
            <person name="Adhikari A."/>
            <person name="Zheng C.-J."/>
            <person name="Schuster L."/>
            <person name="Cowan T.M."/>
            <person name="Smanski M.J."/>
            <person name="Chevrette M.G."/>
            <person name="De Carvalho L.P.S."/>
            <person name="Shen B."/>
        </authorList>
    </citation>
    <scope>NUCLEOTIDE SEQUENCE [LARGE SCALE GENOMIC DNA]</scope>
    <source>
        <strain evidence="6 7">NPDC056472</strain>
    </source>
</reference>